<sequence>MRRVIVGVFLLCASIFGATETIDAPSLESKLATLTKAIAQSNNPWYKQYINIKAYENLLQEIRYAEKELERLEAIEEKNSRVSSQILQYKNTLQTLQRQRDILESYAKNYSQLLELPEIKDIPNVSNPILIISGYSFIKTLQESQHNIESNAKSLQEILDMAKQCYEIAQILNDYYVDENNTPKIKEYQNQTLEALQMVQSLESAQQILQTSYDVYSKEIESIITSLESEIKAQVVKMISILVAFGAIFVIGLFIKTALRKYILDSNRVYTANKIINIFNITLIVIILLFAYLENVSYLVAIVGFASAGLAIAMKDLFMSVLGWFVIVLGGSVHVGDRVRVVKDGATYVGDVLDISVLRMTIYEDITFTSYVENRRAGRIIFIPNNYIFTTLLANYTHAGLQTVWDGIDISITFDSNYKKALSIATEIGKRYSKGYTELTRKRMERLKDRFSLRNINLETRAFCMLEPNGIRISLWYHVNSYTIMALRSTISGELIEAFLREDDIYIAYPTTKVVPTGGDGRGNKPDPSTPSNVASPTNPTRPRGGSDVPFADDKDLDHGNFGVM</sequence>
<evidence type="ECO:0000256" key="8">
    <source>
        <dbReference type="SAM" id="SignalP"/>
    </source>
</evidence>
<evidence type="ECO:0000256" key="2">
    <source>
        <dbReference type="ARBA" id="ARBA00022692"/>
    </source>
</evidence>
<dbReference type="Pfam" id="PF00924">
    <property type="entry name" value="MS_channel_2nd"/>
    <property type="match status" value="1"/>
</dbReference>
<dbReference type="Proteomes" id="UP000256514">
    <property type="component" value="Unassembled WGS sequence"/>
</dbReference>
<feature type="transmembrane region" description="Helical" evidence="7">
    <location>
        <begin position="299"/>
        <end position="330"/>
    </location>
</feature>
<dbReference type="Gene3D" id="2.30.30.60">
    <property type="match status" value="1"/>
</dbReference>
<name>A0A3D8IT37_9HELI</name>
<evidence type="ECO:0000256" key="7">
    <source>
        <dbReference type="SAM" id="Phobius"/>
    </source>
</evidence>
<evidence type="ECO:0000256" key="1">
    <source>
        <dbReference type="ARBA" id="ARBA00004370"/>
    </source>
</evidence>
<dbReference type="EMBL" id="NXLT01000001">
    <property type="protein sequence ID" value="RDU68448.1"/>
    <property type="molecule type" value="Genomic_DNA"/>
</dbReference>
<dbReference type="OrthoDB" id="5337452at2"/>
<feature type="transmembrane region" description="Helical" evidence="7">
    <location>
        <begin position="235"/>
        <end position="255"/>
    </location>
</feature>
<keyword evidence="3 7" id="KW-1133">Transmembrane helix</keyword>
<dbReference type="GO" id="GO:0008381">
    <property type="term" value="F:mechanosensitive monoatomic ion channel activity"/>
    <property type="evidence" value="ECO:0007669"/>
    <property type="project" value="UniProtKB-ARBA"/>
</dbReference>
<feature type="compositionally biased region" description="Polar residues" evidence="6">
    <location>
        <begin position="530"/>
        <end position="541"/>
    </location>
</feature>
<gene>
    <name evidence="11" type="ORF">CQA54_01180</name>
</gene>
<evidence type="ECO:0000313" key="12">
    <source>
        <dbReference type="Proteomes" id="UP000256514"/>
    </source>
</evidence>
<keyword evidence="2 7" id="KW-0812">Transmembrane</keyword>
<evidence type="ECO:0000313" key="11">
    <source>
        <dbReference type="EMBL" id="RDU68448.1"/>
    </source>
</evidence>
<dbReference type="SUPFAM" id="SSF50182">
    <property type="entry name" value="Sm-like ribonucleoproteins"/>
    <property type="match status" value="1"/>
</dbReference>
<dbReference type="PANTHER" id="PTHR30566">
    <property type="entry name" value="YNAI-RELATED MECHANOSENSITIVE ION CHANNEL"/>
    <property type="match status" value="1"/>
</dbReference>
<proteinExistence type="predicted"/>
<evidence type="ECO:0000256" key="6">
    <source>
        <dbReference type="SAM" id="MobiDB-lite"/>
    </source>
</evidence>
<keyword evidence="5" id="KW-0175">Coiled coil</keyword>
<keyword evidence="8" id="KW-0732">Signal</keyword>
<dbReference type="PANTHER" id="PTHR30566:SF5">
    <property type="entry name" value="MECHANOSENSITIVE ION CHANNEL PROTEIN 1, MITOCHONDRIAL-RELATED"/>
    <property type="match status" value="1"/>
</dbReference>
<feature type="signal peptide" evidence="8">
    <location>
        <begin position="1"/>
        <end position="18"/>
    </location>
</feature>
<dbReference type="InterPro" id="IPR049142">
    <property type="entry name" value="MS_channel_1st"/>
</dbReference>
<evidence type="ECO:0000256" key="4">
    <source>
        <dbReference type="ARBA" id="ARBA00023136"/>
    </source>
</evidence>
<dbReference type="InterPro" id="IPR023408">
    <property type="entry name" value="MscS_beta-dom_sf"/>
</dbReference>
<dbReference type="InterPro" id="IPR010920">
    <property type="entry name" value="LSM_dom_sf"/>
</dbReference>
<feature type="chain" id="PRO_5017678842" description="Mechanosensitive ion channel family protein" evidence="8">
    <location>
        <begin position="19"/>
        <end position="565"/>
    </location>
</feature>
<feature type="region of interest" description="Disordered" evidence="6">
    <location>
        <begin position="516"/>
        <end position="565"/>
    </location>
</feature>
<feature type="coiled-coil region" evidence="5">
    <location>
        <begin position="52"/>
        <end position="99"/>
    </location>
</feature>
<dbReference type="InterPro" id="IPR006685">
    <property type="entry name" value="MscS_channel_2nd"/>
</dbReference>
<evidence type="ECO:0008006" key="13">
    <source>
        <dbReference type="Google" id="ProtNLM"/>
    </source>
</evidence>
<dbReference type="RefSeq" id="WP_115570398.1">
    <property type="nucleotide sequence ID" value="NZ_NXLT01000001.1"/>
</dbReference>
<keyword evidence="12" id="KW-1185">Reference proteome</keyword>
<comment type="caution">
    <text evidence="11">The sequence shown here is derived from an EMBL/GenBank/DDBJ whole genome shotgun (WGS) entry which is preliminary data.</text>
</comment>
<keyword evidence="4 7" id="KW-0472">Membrane</keyword>
<evidence type="ECO:0000256" key="3">
    <source>
        <dbReference type="ARBA" id="ARBA00022989"/>
    </source>
</evidence>
<dbReference type="Pfam" id="PF21088">
    <property type="entry name" value="MS_channel_1st"/>
    <property type="match status" value="1"/>
</dbReference>
<organism evidence="11 12">
    <name type="scientific">Helicobacter equorum</name>
    <dbReference type="NCBI Taxonomy" id="361872"/>
    <lineage>
        <taxon>Bacteria</taxon>
        <taxon>Pseudomonadati</taxon>
        <taxon>Campylobacterota</taxon>
        <taxon>Epsilonproteobacteria</taxon>
        <taxon>Campylobacterales</taxon>
        <taxon>Helicobacteraceae</taxon>
        <taxon>Helicobacter</taxon>
    </lineage>
</organism>
<evidence type="ECO:0000256" key="5">
    <source>
        <dbReference type="SAM" id="Coils"/>
    </source>
</evidence>
<feature type="domain" description="Mechanosensitive ion channel MscS" evidence="9">
    <location>
        <begin position="316"/>
        <end position="398"/>
    </location>
</feature>
<evidence type="ECO:0000259" key="9">
    <source>
        <dbReference type="Pfam" id="PF00924"/>
    </source>
</evidence>
<dbReference type="GO" id="GO:0016020">
    <property type="term" value="C:membrane"/>
    <property type="evidence" value="ECO:0007669"/>
    <property type="project" value="UniProtKB-SubCell"/>
</dbReference>
<comment type="subcellular location">
    <subcellularLocation>
        <location evidence="1">Membrane</location>
    </subcellularLocation>
</comment>
<dbReference type="AlphaFoldDB" id="A0A3D8IT37"/>
<reference evidence="11 12" key="1">
    <citation type="submission" date="2018-04" db="EMBL/GenBank/DDBJ databases">
        <title>Novel Campyloabacter and Helicobacter Species and Strains.</title>
        <authorList>
            <person name="Mannion A.J."/>
            <person name="Shen Z."/>
            <person name="Fox J.G."/>
        </authorList>
    </citation>
    <scope>NUCLEOTIDE SEQUENCE [LARGE SCALE GENOMIC DNA]</scope>
    <source>
        <strain evidence="11 12">MIT 12-6600</strain>
    </source>
</reference>
<protein>
    <recommendedName>
        <fullName evidence="13">Mechanosensitive ion channel family protein</fullName>
    </recommendedName>
</protein>
<feature type="domain" description="Mechanosensitive ion channel transmembrane helices 2/3" evidence="10">
    <location>
        <begin position="274"/>
        <end position="315"/>
    </location>
</feature>
<accession>A0A3D8IT37</accession>
<evidence type="ECO:0000259" key="10">
    <source>
        <dbReference type="Pfam" id="PF21088"/>
    </source>
</evidence>
<feature type="transmembrane region" description="Helical" evidence="7">
    <location>
        <begin position="275"/>
        <end position="293"/>
    </location>
</feature>